<gene>
    <name evidence="1" type="ORF">UL81_06810</name>
</gene>
<dbReference type="KEGG" id="ccj:UL81_06810"/>
<accession>A0A0F6QYM2</accession>
<dbReference type="OrthoDB" id="3217020at2"/>
<evidence type="ECO:0000313" key="2">
    <source>
        <dbReference type="Proteomes" id="UP000033566"/>
    </source>
</evidence>
<protein>
    <submittedName>
        <fullName evidence="1">Uncharacterized protein</fullName>
    </submittedName>
</protein>
<keyword evidence="2" id="KW-1185">Reference proteome</keyword>
<reference evidence="1 2" key="1">
    <citation type="journal article" date="2015" name="Genome Announc.">
        <title>Complete Genome Sequence of Corynebacterium camporealensis DSM 44610, Isolated from the Milk of a Manchega Sheep with Subclinical Mastitis.</title>
        <authorList>
            <person name="Ruckert C."/>
            <person name="Albersmeier A."/>
            <person name="Winkler A."/>
            <person name="Tauch A."/>
        </authorList>
    </citation>
    <scope>NUCLEOTIDE SEQUENCE [LARGE SCALE GENOMIC DNA]</scope>
    <source>
        <strain evidence="1 2">DSM 44610</strain>
    </source>
</reference>
<dbReference type="Pfam" id="PF11292">
    <property type="entry name" value="DUF3093"/>
    <property type="match status" value="1"/>
</dbReference>
<name>A0A0F6QYM2_9CORY</name>
<dbReference type="Proteomes" id="UP000033566">
    <property type="component" value="Chromosome"/>
</dbReference>
<dbReference type="EMBL" id="CP011311">
    <property type="protein sequence ID" value="AKE39318.1"/>
    <property type="molecule type" value="Genomic_DNA"/>
</dbReference>
<dbReference type="HOGENOM" id="CLU_109360_0_0_11"/>
<sequence>MTDSSAPKVLYQERQWVPWYFWLLAAAAVIIATATVSFNRGIWWTIVPGVLLSAIAIWVLLSWSSTTVTVEQDTDGTRWLLVKDAQLPHDVVSRCMAVPESARRNALGPQLDPAAFLVTHGWVKKHVMLVLDDPEDPTPYWLICSKNPQAVLDAFVPNLVKTAHSS</sequence>
<evidence type="ECO:0000313" key="1">
    <source>
        <dbReference type="EMBL" id="AKE39318.1"/>
    </source>
</evidence>
<dbReference type="InterPro" id="IPR021443">
    <property type="entry name" value="DUF3093"/>
</dbReference>
<dbReference type="STRING" id="161896.UL81_06810"/>
<proteinExistence type="predicted"/>
<dbReference type="AlphaFoldDB" id="A0A0F6QYM2"/>
<organism evidence="1 2">
    <name type="scientific">Corynebacterium camporealensis</name>
    <dbReference type="NCBI Taxonomy" id="161896"/>
    <lineage>
        <taxon>Bacteria</taxon>
        <taxon>Bacillati</taxon>
        <taxon>Actinomycetota</taxon>
        <taxon>Actinomycetes</taxon>
        <taxon>Mycobacteriales</taxon>
        <taxon>Corynebacteriaceae</taxon>
        <taxon>Corynebacterium</taxon>
    </lineage>
</organism>
<dbReference type="PATRIC" id="fig|161896.4.peg.1330"/>
<dbReference type="RefSeq" id="WP_035104873.1">
    <property type="nucleotide sequence ID" value="NZ_CP011311.1"/>
</dbReference>